<proteinExistence type="predicted"/>
<keyword evidence="1" id="KW-0732">Signal</keyword>
<comment type="caution">
    <text evidence="2">The sequence shown here is derived from an EMBL/GenBank/DDBJ whole genome shotgun (WGS) entry which is preliminary data.</text>
</comment>
<feature type="chain" id="PRO_5042937755" evidence="1">
    <location>
        <begin position="25"/>
        <end position="94"/>
    </location>
</feature>
<protein>
    <submittedName>
        <fullName evidence="2">Uncharacterized protein</fullName>
    </submittedName>
</protein>
<name>A0AAN9NSC2_PSOTE</name>
<dbReference type="EMBL" id="JAYMYS010000033">
    <property type="protein sequence ID" value="KAK7376117.1"/>
    <property type="molecule type" value="Genomic_DNA"/>
</dbReference>
<evidence type="ECO:0000313" key="3">
    <source>
        <dbReference type="Proteomes" id="UP001386955"/>
    </source>
</evidence>
<sequence length="94" mass="10175">MTLVFRFAFPLLVGAFLLVGIGNASTMEELGLVELVEKDMEVFDEGEVFGLHHITRGNRASCSSTTTVPDVHNAALLAYSGVAVKLIRHKVQTS</sequence>
<reference evidence="2 3" key="1">
    <citation type="submission" date="2024-01" db="EMBL/GenBank/DDBJ databases">
        <title>The genomes of 5 underutilized Papilionoideae crops provide insights into root nodulation and disease resistanc.</title>
        <authorList>
            <person name="Jiang F."/>
        </authorList>
    </citation>
    <scope>NUCLEOTIDE SEQUENCE [LARGE SCALE GENOMIC DNA]</scope>
    <source>
        <strain evidence="2">DUOXIRENSHENG_FW03</strain>
        <tissue evidence="2">Leaves</tissue>
    </source>
</reference>
<evidence type="ECO:0000313" key="2">
    <source>
        <dbReference type="EMBL" id="KAK7376117.1"/>
    </source>
</evidence>
<keyword evidence="3" id="KW-1185">Reference proteome</keyword>
<dbReference type="Proteomes" id="UP001386955">
    <property type="component" value="Unassembled WGS sequence"/>
</dbReference>
<feature type="signal peptide" evidence="1">
    <location>
        <begin position="1"/>
        <end position="24"/>
    </location>
</feature>
<dbReference type="AlphaFoldDB" id="A0AAN9NSC2"/>
<accession>A0AAN9NSC2</accession>
<gene>
    <name evidence="2" type="ORF">VNO78_34971</name>
</gene>
<evidence type="ECO:0000256" key="1">
    <source>
        <dbReference type="SAM" id="SignalP"/>
    </source>
</evidence>
<organism evidence="2 3">
    <name type="scientific">Psophocarpus tetragonolobus</name>
    <name type="common">Winged bean</name>
    <name type="synonym">Dolichos tetragonolobus</name>
    <dbReference type="NCBI Taxonomy" id="3891"/>
    <lineage>
        <taxon>Eukaryota</taxon>
        <taxon>Viridiplantae</taxon>
        <taxon>Streptophyta</taxon>
        <taxon>Embryophyta</taxon>
        <taxon>Tracheophyta</taxon>
        <taxon>Spermatophyta</taxon>
        <taxon>Magnoliopsida</taxon>
        <taxon>eudicotyledons</taxon>
        <taxon>Gunneridae</taxon>
        <taxon>Pentapetalae</taxon>
        <taxon>rosids</taxon>
        <taxon>fabids</taxon>
        <taxon>Fabales</taxon>
        <taxon>Fabaceae</taxon>
        <taxon>Papilionoideae</taxon>
        <taxon>50 kb inversion clade</taxon>
        <taxon>NPAAA clade</taxon>
        <taxon>indigoferoid/millettioid clade</taxon>
        <taxon>Phaseoleae</taxon>
        <taxon>Psophocarpus</taxon>
    </lineage>
</organism>